<comment type="caution">
    <text evidence="2">The sequence shown here is derived from an EMBL/GenBank/DDBJ whole genome shotgun (WGS) entry which is preliminary data.</text>
</comment>
<protein>
    <submittedName>
        <fullName evidence="2">Zinc import ATP-binding protein ZnuC</fullName>
        <ecNumber evidence="2">3.6.3.-</ecNumber>
    </submittedName>
</protein>
<dbReference type="InterPro" id="IPR003439">
    <property type="entry name" value="ABC_transporter-like_ATP-bd"/>
</dbReference>
<dbReference type="InterPro" id="IPR051309">
    <property type="entry name" value="ABCF_ATPase"/>
</dbReference>
<dbReference type="InterPro" id="IPR027417">
    <property type="entry name" value="P-loop_NTPase"/>
</dbReference>
<dbReference type="Proteomes" id="UP000019464">
    <property type="component" value="Unassembled WGS sequence"/>
</dbReference>
<accession>W9UWU5</accession>
<keyword evidence="2" id="KW-0378">Hydrolase</keyword>
<dbReference type="PANTHER" id="PTHR42855:SF1">
    <property type="entry name" value="ABC TRANSPORTER DOMAIN-CONTAINING PROTEIN"/>
    <property type="match status" value="1"/>
</dbReference>
<reference evidence="2 3" key="2">
    <citation type="journal article" date="2015" name="Syst. Appl. Microbiol.">
        <title>Nitrincola nitratireducens sp. nov. isolated from a haloalkaline crater lake.</title>
        <authorList>
            <person name="Singh A."/>
            <person name="Vaidya B."/>
            <person name="Tanuku N.R."/>
            <person name="Pinnaka A.K."/>
        </authorList>
    </citation>
    <scope>NUCLEOTIDE SEQUENCE [LARGE SCALE GENOMIC DNA]</scope>
    <source>
        <strain evidence="2 3">AK23</strain>
    </source>
</reference>
<dbReference type="EC" id="3.6.3.-" evidence="2"/>
<keyword evidence="2" id="KW-0547">Nucleotide-binding</keyword>
<evidence type="ECO:0000313" key="2">
    <source>
        <dbReference type="EMBL" id="EXJ09206.1"/>
    </source>
</evidence>
<dbReference type="Gene3D" id="3.40.50.300">
    <property type="entry name" value="P-loop containing nucleotide triphosphate hydrolases"/>
    <property type="match status" value="1"/>
</dbReference>
<dbReference type="SUPFAM" id="SSF52540">
    <property type="entry name" value="P-loop containing nucleoside triphosphate hydrolases"/>
    <property type="match status" value="1"/>
</dbReference>
<keyword evidence="3" id="KW-1185">Reference proteome</keyword>
<name>W9UWU5_9GAMM</name>
<gene>
    <name evidence="2" type="primary">znuC_3</name>
    <name evidence="2" type="ORF">D791_03852</name>
</gene>
<dbReference type="Pfam" id="PF00005">
    <property type="entry name" value="ABC_tran"/>
    <property type="match status" value="1"/>
</dbReference>
<dbReference type="STRING" id="1229521.D791_03852"/>
<dbReference type="EMBL" id="AONB01000029">
    <property type="protein sequence ID" value="EXJ09206.1"/>
    <property type="molecule type" value="Genomic_DNA"/>
</dbReference>
<dbReference type="PANTHER" id="PTHR42855">
    <property type="entry name" value="ABC TRANSPORTER ATP-BINDING SUBUNIT"/>
    <property type="match status" value="1"/>
</dbReference>
<sequence length="105" mass="11291">MSLIRIDSLSLAFGTQIILDNASLQIEAGERVALVGLNGAGKSTLLKLINGEQQPDNGTLWRAPSLRIAQLPQMLPAADERPVRDVVTAGLADVLACESNMKPWR</sequence>
<keyword evidence="2" id="KW-0067">ATP-binding</keyword>
<organism evidence="2 3">
    <name type="scientific">Nitrincola nitratireducens</name>
    <dbReference type="NCBI Taxonomy" id="1229521"/>
    <lineage>
        <taxon>Bacteria</taxon>
        <taxon>Pseudomonadati</taxon>
        <taxon>Pseudomonadota</taxon>
        <taxon>Gammaproteobacteria</taxon>
        <taxon>Oceanospirillales</taxon>
        <taxon>Oceanospirillaceae</taxon>
        <taxon>Nitrincola</taxon>
    </lineage>
</organism>
<dbReference type="GO" id="GO:0016887">
    <property type="term" value="F:ATP hydrolysis activity"/>
    <property type="evidence" value="ECO:0007669"/>
    <property type="project" value="InterPro"/>
</dbReference>
<feature type="domain" description="ABC transporter" evidence="1">
    <location>
        <begin position="19"/>
        <end position="61"/>
    </location>
</feature>
<evidence type="ECO:0000313" key="3">
    <source>
        <dbReference type="Proteomes" id="UP000019464"/>
    </source>
</evidence>
<proteinExistence type="predicted"/>
<dbReference type="RefSeq" id="WP_193365010.1">
    <property type="nucleotide sequence ID" value="NZ_AONB01000029.1"/>
</dbReference>
<dbReference type="GO" id="GO:0005524">
    <property type="term" value="F:ATP binding"/>
    <property type="evidence" value="ECO:0007669"/>
    <property type="project" value="UniProtKB-KW"/>
</dbReference>
<dbReference type="AlphaFoldDB" id="W9UWU5"/>
<evidence type="ECO:0000259" key="1">
    <source>
        <dbReference type="Pfam" id="PF00005"/>
    </source>
</evidence>
<reference evidence="3" key="1">
    <citation type="submission" date="2012-11" db="EMBL/GenBank/DDBJ databases">
        <authorList>
            <person name="Singh A."/>
            <person name="Pinnaka A.K."/>
            <person name="Vaidya B."/>
        </authorList>
    </citation>
    <scope>NUCLEOTIDE SEQUENCE [LARGE SCALE GENOMIC DNA]</scope>
    <source>
        <strain evidence="3">AK23</strain>
    </source>
</reference>